<organism evidence="11 12">
    <name type="scientific">Paenibacillus whitsoniae</name>
    <dbReference type="NCBI Taxonomy" id="2496558"/>
    <lineage>
        <taxon>Bacteria</taxon>
        <taxon>Bacillati</taxon>
        <taxon>Bacillota</taxon>
        <taxon>Bacilli</taxon>
        <taxon>Bacillales</taxon>
        <taxon>Paenibacillaceae</taxon>
        <taxon>Paenibacillus</taxon>
    </lineage>
</organism>
<dbReference type="AlphaFoldDB" id="A0A430JHP7"/>
<keyword evidence="5" id="KW-0031">Aminopeptidase</keyword>
<dbReference type="EC" id="3.4.11.5" evidence="4"/>
<dbReference type="Pfam" id="PF00561">
    <property type="entry name" value="Abhydrolase_1"/>
    <property type="match status" value="1"/>
</dbReference>
<evidence type="ECO:0000256" key="3">
    <source>
        <dbReference type="ARBA" id="ARBA00010088"/>
    </source>
</evidence>
<dbReference type="InterPro" id="IPR029058">
    <property type="entry name" value="AB_hydrolase_fold"/>
</dbReference>
<evidence type="ECO:0000256" key="8">
    <source>
        <dbReference type="ARBA" id="ARBA00022801"/>
    </source>
</evidence>
<evidence type="ECO:0000256" key="5">
    <source>
        <dbReference type="ARBA" id="ARBA00022438"/>
    </source>
</evidence>
<dbReference type="RefSeq" id="WP_126140392.1">
    <property type="nucleotide sequence ID" value="NZ_RXHU01000016.1"/>
</dbReference>
<dbReference type="Proteomes" id="UP000276128">
    <property type="component" value="Unassembled WGS sequence"/>
</dbReference>
<keyword evidence="7" id="KW-0645">Protease</keyword>
<keyword evidence="6" id="KW-0963">Cytoplasm</keyword>
<evidence type="ECO:0000256" key="6">
    <source>
        <dbReference type="ARBA" id="ARBA00022490"/>
    </source>
</evidence>
<comment type="subcellular location">
    <subcellularLocation>
        <location evidence="2">Cytoplasm</location>
    </subcellularLocation>
</comment>
<evidence type="ECO:0000256" key="7">
    <source>
        <dbReference type="ARBA" id="ARBA00022670"/>
    </source>
</evidence>
<dbReference type="Gene3D" id="3.40.50.1820">
    <property type="entry name" value="alpha/beta hydrolase"/>
    <property type="match status" value="1"/>
</dbReference>
<dbReference type="PANTHER" id="PTHR43722">
    <property type="entry name" value="PROLINE IMINOPEPTIDASE"/>
    <property type="match status" value="1"/>
</dbReference>
<dbReference type="GO" id="GO:0004177">
    <property type="term" value="F:aminopeptidase activity"/>
    <property type="evidence" value="ECO:0007669"/>
    <property type="project" value="UniProtKB-KW"/>
</dbReference>
<comment type="caution">
    <text evidence="11">The sequence shown here is derived from an EMBL/GenBank/DDBJ whole genome shotgun (WGS) entry which is preliminary data.</text>
</comment>
<gene>
    <name evidence="11" type="ORF">EJQ19_06475</name>
</gene>
<accession>A0A430JHP7</accession>
<dbReference type="SUPFAM" id="SSF53474">
    <property type="entry name" value="alpha/beta-Hydrolases"/>
    <property type="match status" value="1"/>
</dbReference>
<reference evidence="11 12" key="1">
    <citation type="submission" date="2018-12" db="EMBL/GenBank/DDBJ databases">
        <title>Bacillus ochoae sp. nov., Paenibacillus whitsoniae sp. nov., Paenibacillus spiritus sp. nov. Isolated from the Mars Exploration Rover during spacecraft assembly.</title>
        <authorList>
            <person name="Seuylemezian A."/>
            <person name="Vaishampayan P."/>
        </authorList>
    </citation>
    <scope>NUCLEOTIDE SEQUENCE [LARGE SCALE GENOMIC DNA]</scope>
    <source>
        <strain evidence="11 12">MER 54</strain>
    </source>
</reference>
<dbReference type="GO" id="GO:0006508">
    <property type="term" value="P:proteolysis"/>
    <property type="evidence" value="ECO:0007669"/>
    <property type="project" value="UniProtKB-KW"/>
</dbReference>
<evidence type="ECO:0000256" key="1">
    <source>
        <dbReference type="ARBA" id="ARBA00001585"/>
    </source>
</evidence>
<dbReference type="PRINTS" id="PR00793">
    <property type="entry name" value="PROAMNOPTASE"/>
</dbReference>
<dbReference type="EMBL" id="RXHU01000016">
    <property type="protein sequence ID" value="RTE10577.1"/>
    <property type="molecule type" value="Genomic_DNA"/>
</dbReference>
<evidence type="ECO:0000313" key="12">
    <source>
        <dbReference type="Proteomes" id="UP000276128"/>
    </source>
</evidence>
<dbReference type="InterPro" id="IPR005944">
    <property type="entry name" value="Pro_iminopeptidase"/>
</dbReference>
<name>A0A430JHP7_9BACL</name>
<dbReference type="InterPro" id="IPR000073">
    <property type="entry name" value="AB_hydrolase_1"/>
</dbReference>
<protein>
    <recommendedName>
        <fullName evidence="4">prolyl aminopeptidase</fullName>
        <ecNumber evidence="4">3.4.11.5</ecNumber>
    </recommendedName>
    <alternativeName>
        <fullName evidence="9">Prolyl aminopeptidase</fullName>
    </alternativeName>
</protein>
<dbReference type="OrthoDB" id="53505at2"/>
<keyword evidence="12" id="KW-1185">Reference proteome</keyword>
<evidence type="ECO:0000256" key="2">
    <source>
        <dbReference type="ARBA" id="ARBA00004496"/>
    </source>
</evidence>
<evidence type="ECO:0000259" key="10">
    <source>
        <dbReference type="Pfam" id="PF00561"/>
    </source>
</evidence>
<proteinExistence type="inferred from homology"/>
<feature type="domain" description="AB hydrolase-1" evidence="10">
    <location>
        <begin position="57"/>
        <end position="324"/>
    </location>
</feature>
<evidence type="ECO:0000256" key="4">
    <source>
        <dbReference type="ARBA" id="ARBA00012568"/>
    </source>
</evidence>
<dbReference type="PANTHER" id="PTHR43722:SF1">
    <property type="entry name" value="PROLINE IMINOPEPTIDASE"/>
    <property type="match status" value="1"/>
</dbReference>
<evidence type="ECO:0000256" key="9">
    <source>
        <dbReference type="ARBA" id="ARBA00029605"/>
    </source>
</evidence>
<comment type="catalytic activity">
    <reaction evidence="1">
        <text>Release of N-terminal proline from a peptide.</text>
        <dbReference type="EC" id="3.4.11.5"/>
    </reaction>
</comment>
<dbReference type="GO" id="GO:0005737">
    <property type="term" value="C:cytoplasm"/>
    <property type="evidence" value="ECO:0007669"/>
    <property type="project" value="UniProtKB-SubCell"/>
</dbReference>
<keyword evidence="8 11" id="KW-0378">Hydrolase</keyword>
<comment type="similarity">
    <text evidence="3">Belongs to the peptidase S33 family.</text>
</comment>
<evidence type="ECO:0000313" key="11">
    <source>
        <dbReference type="EMBL" id="RTE10577.1"/>
    </source>
</evidence>
<sequence>MTKTNVFPDLMLRMFNQRKNARKLRLESPSKIEENGYAVIGGIEQWISIRGEDRHNPILLFLHGGPASSYSIFSPLVRSWEKHFTVVQWDQRGAGKTFSKYGKTGIGAITFERLVEDGFEVVQYLLHKLGQNKLILVGSSVGSIIGTQMAKRRPELFHAYVGTDQNVNIDGHKLSYQLNLAGLRAARCTKGIKLFEQIGPEPSGWSLKDFDNKNRWMVKVVTPAPNMIMDLVLPSMLASPNHTFRDLLAYFKGMNYSLEQLYDELIAFDARKIGTRYDLPYFIFQGDTDLVTPLQTAQDFFNDIEAPCKRFAVIPNAGHLACFARPEAFLELLLQHVLPLTRTLNPPLASDSRRADVV</sequence>
<dbReference type="InterPro" id="IPR002410">
    <property type="entry name" value="Peptidase_S33"/>
</dbReference>